<dbReference type="Gene3D" id="1.20.120.1810">
    <property type="match status" value="1"/>
</dbReference>
<dbReference type="Pfam" id="PF04542">
    <property type="entry name" value="Sigma70_r2"/>
    <property type="match status" value="1"/>
</dbReference>
<dbReference type="InterPro" id="IPR007627">
    <property type="entry name" value="RNA_pol_sigma70_r2"/>
</dbReference>
<keyword evidence="9" id="KW-1185">Reference proteome</keyword>
<dbReference type="InterPro" id="IPR014284">
    <property type="entry name" value="RNA_pol_sigma-70_dom"/>
</dbReference>
<dbReference type="KEGG" id="dzi:111311830"/>
<dbReference type="GeneID" id="111311830"/>
<dbReference type="InterPro" id="IPR000943">
    <property type="entry name" value="RNA_pol_sigma70"/>
</dbReference>
<dbReference type="Gene3D" id="1.10.10.10">
    <property type="entry name" value="Winged helix-like DNA-binding domain superfamily/Winged helix DNA-binding domain"/>
    <property type="match status" value="2"/>
</dbReference>
<keyword evidence="3 6" id="KW-0731">Sigma factor</keyword>
<dbReference type="InterPro" id="IPR007624">
    <property type="entry name" value="RNA_pol_sigma70_r3"/>
</dbReference>
<evidence type="ECO:0000256" key="6">
    <source>
        <dbReference type="PIRNR" id="PIRNR000767"/>
    </source>
</evidence>
<dbReference type="GO" id="GO:0009507">
    <property type="term" value="C:chloroplast"/>
    <property type="evidence" value="ECO:0007669"/>
    <property type="project" value="UniProtKB-SubCell"/>
</dbReference>
<feature type="domain" description="RNA polymerase sigma-70" evidence="7">
    <location>
        <begin position="357"/>
        <end position="370"/>
    </location>
</feature>
<keyword evidence="6" id="KW-0934">Plastid</keyword>
<dbReference type="InterPro" id="IPR007630">
    <property type="entry name" value="RNA_pol_sigma70_r4"/>
</dbReference>
<evidence type="ECO:0000256" key="2">
    <source>
        <dbReference type="ARBA" id="ARBA00023015"/>
    </source>
</evidence>
<keyword evidence="5 6" id="KW-0804">Transcription</keyword>
<dbReference type="InterPro" id="IPR036388">
    <property type="entry name" value="WH-like_DNA-bd_sf"/>
</dbReference>
<dbReference type="RefSeq" id="XP_022767316.1">
    <property type="nucleotide sequence ID" value="XM_022911581.1"/>
</dbReference>
<dbReference type="GO" id="GO:0003677">
    <property type="term" value="F:DNA binding"/>
    <property type="evidence" value="ECO:0007669"/>
    <property type="project" value="UniProtKB-KW"/>
</dbReference>
<accession>A0A6P6AR90</accession>
<dbReference type="AlphaFoldDB" id="A0A6P6AR90"/>
<dbReference type="PROSITE" id="PS00716">
    <property type="entry name" value="SIGMA70_2"/>
    <property type="match status" value="1"/>
</dbReference>
<name>A0A6P6AR90_DURZI</name>
<dbReference type="InterPro" id="IPR013324">
    <property type="entry name" value="RNA_pol_sigma_r3/r4-like"/>
</dbReference>
<evidence type="ECO:0000259" key="7">
    <source>
        <dbReference type="PROSITE" id="PS00715"/>
    </source>
</evidence>
<evidence type="ECO:0000256" key="1">
    <source>
        <dbReference type="ARBA" id="ARBA00007788"/>
    </source>
</evidence>
<keyword evidence="6" id="KW-0150">Chloroplast</keyword>
<dbReference type="Pfam" id="PF04539">
    <property type="entry name" value="Sigma70_r3"/>
    <property type="match status" value="1"/>
</dbReference>
<comment type="function">
    <text evidence="6">Sigma factors are initiation factors that promote the attachment of plastid-encoded RNA polymerase (PEP) to specific initiation sites and are then released.</text>
</comment>
<dbReference type="OrthoDB" id="206108at2759"/>
<dbReference type="GO" id="GO:0006352">
    <property type="term" value="P:DNA-templated transcription initiation"/>
    <property type="evidence" value="ECO:0007669"/>
    <property type="project" value="UniProtKB-UniRule"/>
</dbReference>
<gene>
    <name evidence="10" type="primary">LOC111311830</name>
</gene>
<dbReference type="Proteomes" id="UP000515121">
    <property type="component" value="Unplaced"/>
</dbReference>
<organism evidence="9 10">
    <name type="scientific">Durio zibethinus</name>
    <name type="common">Durian</name>
    <dbReference type="NCBI Taxonomy" id="66656"/>
    <lineage>
        <taxon>Eukaryota</taxon>
        <taxon>Viridiplantae</taxon>
        <taxon>Streptophyta</taxon>
        <taxon>Embryophyta</taxon>
        <taxon>Tracheophyta</taxon>
        <taxon>Spermatophyta</taxon>
        <taxon>Magnoliopsida</taxon>
        <taxon>eudicotyledons</taxon>
        <taxon>Gunneridae</taxon>
        <taxon>Pentapetalae</taxon>
        <taxon>rosids</taxon>
        <taxon>malvids</taxon>
        <taxon>Malvales</taxon>
        <taxon>Malvaceae</taxon>
        <taxon>Helicteroideae</taxon>
        <taxon>Durio</taxon>
    </lineage>
</organism>
<proteinExistence type="inferred from homology"/>
<dbReference type="GO" id="GO:0071482">
    <property type="term" value="P:cellular response to light stimulus"/>
    <property type="evidence" value="ECO:0007669"/>
    <property type="project" value="UniProtKB-ARBA"/>
</dbReference>
<dbReference type="PANTHER" id="PTHR30603:SF45">
    <property type="entry name" value="RNA POLYMERASE SIGMA FACTOR SIGF, CHLOROPLASTIC"/>
    <property type="match status" value="1"/>
</dbReference>
<evidence type="ECO:0000256" key="5">
    <source>
        <dbReference type="ARBA" id="ARBA00023163"/>
    </source>
</evidence>
<dbReference type="PROSITE" id="PS00715">
    <property type="entry name" value="SIGMA70_1"/>
    <property type="match status" value="1"/>
</dbReference>
<evidence type="ECO:0000259" key="8">
    <source>
        <dbReference type="PROSITE" id="PS00716"/>
    </source>
</evidence>
<evidence type="ECO:0000313" key="10">
    <source>
        <dbReference type="RefSeq" id="XP_022767316.1"/>
    </source>
</evidence>
<keyword evidence="2 6" id="KW-0805">Transcription regulation</keyword>
<reference evidence="10" key="1">
    <citation type="submission" date="2025-08" db="UniProtKB">
        <authorList>
            <consortium name="RefSeq"/>
        </authorList>
    </citation>
    <scope>IDENTIFICATION</scope>
    <source>
        <tissue evidence="10">Fruit stalk</tissue>
    </source>
</reference>
<dbReference type="InterPro" id="IPR050239">
    <property type="entry name" value="Sigma-70_RNA_pol_init_factors"/>
</dbReference>
<dbReference type="NCBIfam" id="TIGR02937">
    <property type="entry name" value="sigma70-ECF"/>
    <property type="match status" value="1"/>
</dbReference>
<keyword evidence="4 6" id="KW-0238">DNA-binding</keyword>
<dbReference type="SUPFAM" id="SSF88659">
    <property type="entry name" value="Sigma3 and sigma4 domains of RNA polymerase sigma factors"/>
    <property type="match status" value="2"/>
</dbReference>
<dbReference type="PRINTS" id="PR00046">
    <property type="entry name" value="SIGMA70FCT"/>
</dbReference>
<dbReference type="GO" id="GO:0016987">
    <property type="term" value="F:sigma factor activity"/>
    <property type="evidence" value="ECO:0007669"/>
    <property type="project" value="UniProtKB-UniRule"/>
</dbReference>
<evidence type="ECO:0000256" key="3">
    <source>
        <dbReference type="ARBA" id="ARBA00023082"/>
    </source>
</evidence>
<dbReference type="SUPFAM" id="SSF88946">
    <property type="entry name" value="Sigma2 domain of RNA polymerase sigma factors"/>
    <property type="match status" value="1"/>
</dbReference>
<dbReference type="PANTHER" id="PTHR30603">
    <property type="entry name" value="RNA POLYMERASE SIGMA FACTOR RPO"/>
    <property type="match status" value="1"/>
</dbReference>
<dbReference type="InterPro" id="IPR016262">
    <property type="entry name" value="RNA_pol_sigma_SigB/C/D/F"/>
</dbReference>
<comment type="similarity">
    <text evidence="1 6">Belongs to the sigma-70 factor family.</text>
</comment>
<protein>
    <recommendedName>
        <fullName evidence="6">RNA polymerase sigma factor</fullName>
    </recommendedName>
</protein>
<dbReference type="Pfam" id="PF04545">
    <property type="entry name" value="Sigma70_r4"/>
    <property type="match status" value="1"/>
</dbReference>
<sequence>MEAARNMLSSPLNFSTRTQLKNSVFSSSSSSVSMFYEQGAPAPTLILITSVARNFPTSVLSQEQRNDYKPLPVFHFLKEDKAYLGSTNKQRIVNGASLHKEKAANNFDRLGYEQQLLQSPDLRQLLSLLVLGENPSSSLNMQSVVVDTEEIMNVEPSNVAALANKDLSASKQAASLAEDLKLDLDDSLSNSLGSTNSSTLPVEEEAVTVRSTRRLERQAKRRMVQPKPKVTIRETYSSRRTDVRRKSSKSFDPNDPLQLFLWGPETKQLLTAEEESELVMQVQDLKILIKVKTRLQSQFGREPTLVEWAEAMGLSCSALQAELQSGKRSREKLINANLLLVVHIAKQYQGRGLSLQDLLQVGSIGLMKSVEKFKPEVGCRFATYASWWIRQAIKKSIMKHSRTIRLPVSVYRLLSKVSHAKKSYIQEGNHCPSKEELARRVGMTVEKLDMLLFAKRMPLSLQQPLWVHQDTTFQEVTPDTSIEIPDVSVAKQLMRQHVHNVLGVLNPKERRIIRLRFGFEESKQNSLSEIGNMFGLSQERVRQIESQALYKLKRCLIKQGLSEYVDLLV</sequence>
<evidence type="ECO:0000256" key="4">
    <source>
        <dbReference type="ARBA" id="ARBA00023125"/>
    </source>
</evidence>
<dbReference type="PIRSF" id="PIRSF000767">
    <property type="entry name" value="RNA_pol_sigma_SigB/C/D"/>
    <property type="match status" value="1"/>
</dbReference>
<comment type="subcellular location">
    <subcellularLocation>
        <location evidence="6">Plastid</location>
        <location evidence="6">Chloroplast</location>
    </subcellularLocation>
</comment>
<dbReference type="CDD" id="cd06171">
    <property type="entry name" value="Sigma70_r4"/>
    <property type="match status" value="1"/>
</dbReference>
<evidence type="ECO:0000313" key="9">
    <source>
        <dbReference type="Proteomes" id="UP000515121"/>
    </source>
</evidence>
<feature type="domain" description="RNA polymerase sigma-70" evidence="8">
    <location>
        <begin position="526"/>
        <end position="552"/>
    </location>
</feature>
<dbReference type="InterPro" id="IPR013325">
    <property type="entry name" value="RNA_pol_sigma_r2"/>
</dbReference>